<dbReference type="PANTHER" id="PTHR47723:SF19">
    <property type="entry name" value="POLYNUCLEOTIDYL TRANSFERASE, RIBONUCLEASE H-LIKE SUPERFAMILY PROTEIN"/>
    <property type="match status" value="1"/>
</dbReference>
<keyword evidence="1" id="KW-0812">Transmembrane</keyword>
<evidence type="ECO:0000256" key="1">
    <source>
        <dbReference type="SAM" id="Phobius"/>
    </source>
</evidence>
<accession>A0A7J9HNI1</accession>
<dbReference type="SUPFAM" id="SSF53098">
    <property type="entry name" value="Ribonuclease H-like"/>
    <property type="match status" value="1"/>
</dbReference>
<protein>
    <recommendedName>
        <fullName evidence="2">RNase H type-1 domain-containing protein</fullName>
    </recommendedName>
</protein>
<evidence type="ECO:0000313" key="4">
    <source>
        <dbReference type="Proteomes" id="UP000593560"/>
    </source>
</evidence>
<feature type="non-terminal residue" evidence="3">
    <location>
        <position position="1"/>
    </location>
</feature>
<organism evidence="3 4">
    <name type="scientific">Gossypium harknessii</name>
    <dbReference type="NCBI Taxonomy" id="34285"/>
    <lineage>
        <taxon>Eukaryota</taxon>
        <taxon>Viridiplantae</taxon>
        <taxon>Streptophyta</taxon>
        <taxon>Embryophyta</taxon>
        <taxon>Tracheophyta</taxon>
        <taxon>Spermatophyta</taxon>
        <taxon>Magnoliopsida</taxon>
        <taxon>eudicotyledons</taxon>
        <taxon>Gunneridae</taxon>
        <taxon>Pentapetalae</taxon>
        <taxon>rosids</taxon>
        <taxon>malvids</taxon>
        <taxon>Malvales</taxon>
        <taxon>Malvaceae</taxon>
        <taxon>Malvoideae</taxon>
        <taxon>Gossypium</taxon>
    </lineage>
</organism>
<gene>
    <name evidence="3" type="ORF">Gohar_003288</name>
</gene>
<dbReference type="Pfam" id="PF13456">
    <property type="entry name" value="RVT_3"/>
    <property type="match status" value="1"/>
</dbReference>
<keyword evidence="1" id="KW-1133">Transmembrane helix</keyword>
<dbReference type="InterPro" id="IPR053151">
    <property type="entry name" value="RNase_H-like"/>
</dbReference>
<dbReference type="EMBL" id="JABFAD010000010">
    <property type="protein sequence ID" value="MBA0811387.1"/>
    <property type="molecule type" value="Genomic_DNA"/>
</dbReference>
<evidence type="ECO:0000259" key="2">
    <source>
        <dbReference type="Pfam" id="PF13456"/>
    </source>
</evidence>
<feature type="domain" description="RNase H type-1" evidence="2">
    <location>
        <begin position="108"/>
        <end position="214"/>
    </location>
</feature>
<dbReference type="PANTHER" id="PTHR47723">
    <property type="entry name" value="OS05G0353850 PROTEIN"/>
    <property type="match status" value="1"/>
</dbReference>
<dbReference type="InterPro" id="IPR036397">
    <property type="entry name" value="RNaseH_sf"/>
</dbReference>
<dbReference type="InterPro" id="IPR012337">
    <property type="entry name" value="RNaseH-like_sf"/>
</dbReference>
<dbReference type="GO" id="GO:0003676">
    <property type="term" value="F:nucleic acid binding"/>
    <property type="evidence" value="ECO:0007669"/>
    <property type="project" value="InterPro"/>
</dbReference>
<dbReference type="GO" id="GO:0004523">
    <property type="term" value="F:RNA-DNA hybrid ribonuclease activity"/>
    <property type="evidence" value="ECO:0007669"/>
    <property type="project" value="InterPro"/>
</dbReference>
<proteinExistence type="predicted"/>
<dbReference type="Gene3D" id="3.30.420.10">
    <property type="entry name" value="Ribonuclease H-like superfamily/Ribonuclease H"/>
    <property type="match status" value="1"/>
</dbReference>
<dbReference type="Proteomes" id="UP000593560">
    <property type="component" value="Unassembled WGS sequence"/>
</dbReference>
<comment type="caution">
    <text evidence="3">The sequence shown here is derived from an EMBL/GenBank/DDBJ whole genome shotgun (WGS) entry which is preliminary data.</text>
</comment>
<dbReference type="InterPro" id="IPR002156">
    <property type="entry name" value="RNaseH_domain"/>
</dbReference>
<reference evidence="3 4" key="1">
    <citation type="journal article" date="2019" name="Genome Biol. Evol.">
        <title>Insights into the evolution of the New World diploid cottons (Gossypium, subgenus Houzingenia) based on genome sequencing.</title>
        <authorList>
            <person name="Grover C.E."/>
            <person name="Arick M.A. 2nd"/>
            <person name="Thrash A."/>
            <person name="Conover J.L."/>
            <person name="Sanders W.S."/>
            <person name="Peterson D.G."/>
            <person name="Frelichowski J.E."/>
            <person name="Scheffler J.A."/>
            <person name="Scheffler B.E."/>
            <person name="Wendel J.F."/>
        </authorList>
    </citation>
    <scope>NUCLEOTIDE SEQUENCE [LARGE SCALE GENOMIC DNA]</scope>
    <source>
        <strain evidence="3">0</strain>
        <tissue evidence="3">Leaf</tissue>
    </source>
</reference>
<dbReference type="InterPro" id="IPR044730">
    <property type="entry name" value="RNase_H-like_dom_plant"/>
</dbReference>
<keyword evidence="4" id="KW-1185">Reference proteome</keyword>
<keyword evidence="1" id="KW-0472">Membrane</keyword>
<dbReference type="OrthoDB" id="651601at2759"/>
<dbReference type="AlphaFoldDB" id="A0A7J9HNI1"/>
<evidence type="ECO:0000313" key="3">
    <source>
        <dbReference type="EMBL" id="MBA0811387.1"/>
    </source>
</evidence>
<feature type="transmembrane region" description="Helical" evidence="1">
    <location>
        <begin position="36"/>
        <end position="58"/>
    </location>
</feature>
<name>A0A7J9HNI1_9ROSI</name>
<dbReference type="CDD" id="cd06222">
    <property type="entry name" value="RNase_H_like"/>
    <property type="match status" value="1"/>
</dbReference>
<sequence length="226" mass="25649">DCPTARSVWDKIIPYRAHSSFYIGSLQQWLRGTFRFISLFIWLGLIGRVFLGSSLGVFGRTVTCLPFKVFHGALMKFLKFLLAGQDNILPLSSHQHVELKDRWIVCLNTDGSVRLDEGFATVRGFVSDQNGSWIIGFSIFLENYTVMEAELWGILDGLKLILDRGFERVLIQADSLEATTAIQEGAFGISNSTLLRRIDQILIKVKPWRIQHIPGRKTLLQIVLPR</sequence>